<dbReference type="GO" id="GO:0016020">
    <property type="term" value="C:membrane"/>
    <property type="evidence" value="ECO:0007669"/>
    <property type="project" value="UniProtKB-SubCell"/>
</dbReference>
<dbReference type="GO" id="GO:0015031">
    <property type="term" value="P:protein transport"/>
    <property type="evidence" value="ECO:0007669"/>
    <property type="project" value="UniProtKB-KW"/>
</dbReference>
<feature type="transmembrane region" description="Helical" evidence="10">
    <location>
        <begin position="238"/>
        <end position="262"/>
    </location>
</feature>
<keyword evidence="3" id="KW-0813">Transport</keyword>
<evidence type="ECO:0000256" key="9">
    <source>
        <dbReference type="SAM" id="MobiDB-lite"/>
    </source>
</evidence>
<keyword evidence="7 10" id="KW-1133">Transmembrane helix</keyword>
<protein>
    <recommendedName>
        <fullName evidence="13">OPT-domain-containing protein</fullName>
    </recommendedName>
</protein>
<gene>
    <name evidence="11" type="ORF">CspeluHIS016_0206700</name>
</gene>
<feature type="region of interest" description="Disordered" evidence="9">
    <location>
        <begin position="1"/>
        <end position="25"/>
    </location>
</feature>
<feature type="transmembrane region" description="Helical" evidence="10">
    <location>
        <begin position="484"/>
        <end position="509"/>
    </location>
</feature>
<organism evidence="11 12">
    <name type="scientific">Cutaneotrichosporon spelunceum</name>
    <dbReference type="NCBI Taxonomy" id="1672016"/>
    <lineage>
        <taxon>Eukaryota</taxon>
        <taxon>Fungi</taxon>
        <taxon>Dikarya</taxon>
        <taxon>Basidiomycota</taxon>
        <taxon>Agaricomycotina</taxon>
        <taxon>Tremellomycetes</taxon>
        <taxon>Trichosporonales</taxon>
        <taxon>Trichosporonaceae</taxon>
        <taxon>Cutaneotrichosporon</taxon>
    </lineage>
</organism>
<accession>A0AAD3YBB8</accession>
<keyword evidence="8 10" id="KW-0472">Membrane</keyword>
<feature type="transmembrane region" description="Helical" evidence="10">
    <location>
        <begin position="342"/>
        <end position="361"/>
    </location>
</feature>
<evidence type="ECO:0000256" key="6">
    <source>
        <dbReference type="ARBA" id="ARBA00022927"/>
    </source>
</evidence>
<dbReference type="AlphaFoldDB" id="A0AAD3YBB8"/>
<feature type="transmembrane region" description="Helical" evidence="10">
    <location>
        <begin position="706"/>
        <end position="726"/>
    </location>
</feature>
<proteinExistence type="inferred from homology"/>
<evidence type="ECO:0000256" key="7">
    <source>
        <dbReference type="ARBA" id="ARBA00022989"/>
    </source>
</evidence>
<evidence type="ECO:0000313" key="12">
    <source>
        <dbReference type="Proteomes" id="UP001222932"/>
    </source>
</evidence>
<feature type="transmembrane region" description="Helical" evidence="10">
    <location>
        <begin position="738"/>
        <end position="759"/>
    </location>
</feature>
<dbReference type="NCBIfam" id="TIGR00727">
    <property type="entry name" value="ISP4_OPT"/>
    <property type="match status" value="1"/>
</dbReference>
<keyword evidence="12" id="KW-1185">Reference proteome</keyword>
<feature type="transmembrane region" description="Helical" evidence="10">
    <location>
        <begin position="672"/>
        <end position="694"/>
    </location>
</feature>
<evidence type="ECO:0000313" key="11">
    <source>
        <dbReference type="EMBL" id="GMK55614.1"/>
    </source>
</evidence>
<comment type="caution">
    <text evidence="11">The sequence shown here is derived from an EMBL/GenBank/DDBJ whole genome shotgun (WGS) entry which is preliminary data.</text>
</comment>
<keyword evidence="6" id="KW-0653">Protein transport</keyword>
<reference evidence="11" key="2">
    <citation type="submission" date="2023-06" db="EMBL/GenBank/DDBJ databases">
        <authorList>
            <person name="Kobayashi Y."/>
            <person name="Kayamori A."/>
            <person name="Aoki K."/>
            <person name="Shiwa Y."/>
            <person name="Fujita N."/>
            <person name="Sugita T."/>
            <person name="Iwasaki W."/>
            <person name="Tanaka N."/>
            <person name="Takashima M."/>
        </authorList>
    </citation>
    <scope>NUCLEOTIDE SEQUENCE</scope>
    <source>
        <strain evidence="11">HIS016</strain>
    </source>
</reference>
<dbReference type="PANTHER" id="PTHR22601">
    <property type="entry name" value="ISP4 LIKE PROTEIN"/>
    <property type="match status" value="1"/>
</dbReference>
<dbReference type="NCBIfam" id="TIGR00728">
    <property type="entry name" value="OPT_sfam"/>
    <property type="match status" value="1"/>
</dbReference>
<feature type="transmembrane region" description="Helical" evidence="10">
    <location>
        <begin position="817"/>
        <end position="838"/>
    </location>
</feature>
<dbReference type="GO" id="GO:0035673">
    <property type="term" value="F:oligopeptide transmembrane transporter activity"/>
    <property type="evidence" value="ECO:0007669"/>
    <property type="project" value="InterPro"/>
</dbReference>
<name>A0AAD3YBB8_9TREE</name>
<evidence type="ECO:0000256" key="10">
    <source>
        <dbReference type="SAM" id="Phobius"/>
    </source>
</evidence>
<evidence type="ECO:0000256" key="5">
    <source>
        <dbReference type="ARBA" id="ARBA00022856"/>
    </source>
</evidence>
<keyword evidence="5" id="KW-0571">Peptide transport</keyword>
<reference evidence="11" key="1">
    <citation type="journal article" date="2023" name="BMC Genomics">
        <title>Chromosome-level genome assemblies of Cutaneotrichosporon spp. (Trichosporonales, Basidiomycota) reveal imbalanced evolution between nucleotide sequences and chromosome synteny.</title>
        <authorList>
            <person name="Kobayashi Y."/>
            <person name="Kayamori A."/>
            <person name="Aoki K."/>
            <person name="Shiwa Y."/>
            <person name="Matsutani M."/>
            <person name="Fujita N."/>
            <person name="Sugita T."/>
            <person name="Iwasaki W."/>
            <person name="Tanaka N."/>
            <person name="Takashima M."/>
        </authorList>
    </citation>
    <scope>NUCLEOTIDE SEQUENCE</scope>
    <source>
        <strain evidence="11">HIS016</strain>
    </source>
</reference>
<dbReference type="InterPro" id="IPR004648">
    <property type="entry name" value="Oligpept_transpt"/>
</dbReference>
<evidence type="ECO:0000256" key="3">
    <source>
        <dbReference type="ARBA" id="ARBA00022448"/>
    </source>
</evidence>
<dbReference type="InterPro" id="IPR004813">
    <property type="entry name" value="OPT"/>
</dbReference>
<feature type="transmembrane region" description="Helical" evidence="10">
    <location>
        <begin position="590"/>
        <end position="611"/>
    </location>
</feature>
<evidence type="ECO:0000256" key="4">
    <source>
        <dbReference type="ARBA" id="ARBA00022692"/>
    </source>
</evidence>
<comment type="similarity">
    <text evidence="2">Belongs to the oligopeptide OPT transporter family.</text>
</comment>
<keyword evidence="4 10" id="KW-0812">Transmembrane</keyword>
<sequence>MPTIQVYEVDPASEKSPDGTEGVPNVLNDEKKKAGVKVGVYDAKAVVDEEIAEQQAKILGIEATAAELADAEEKISSMSLDRCKAIMAEIRRMHQYDQNFPSHTLDNINELLDNPDVTSNLENHGALIYAMKLEAVLVTGNSPYAEVRAVVDSTDDLSMPSLTFRTWFIGCLFSAIGAFINELFANRNPPISVSSDVAQVLAYPLGKFMERVLPRRQFTLFGRTFSLNPGRFNQKEHMLITMMCTIAFSTPYSGYIVFVQALPQYFNQRYARQFGYQITNTLGAQFIARLRSCRSEPPLPGVPQFLPTSLSTLALNTAFHADDHHPVPGPFKRVYAWTRLRFFYVMMAGMFIWFWIPGYLFEALMVPNWMTWIAPQNQALAAITGHRTGLGIDPISTFEWSWGTATTTPLVTPLFSILNQFFGFCVAGIMILGIYYTNSYNTGYLPINTNRTYDNRGKGFNVSRIVDKYGKMDNAKFQQYSEPWLAAGNIVIYFWFFAVYTAMVSYTILYHRHELAVSSRSMWRQIKKSFRRGPQPDVEEEDDLTEDIHWRLMKHYPEVPEWWYFIVLIVALGIGIAGVEAYPTQVTPAVVPYGVLLALIFMIPIGLIYAVTGQQVTLNVIAEFVGASIVPGDALAMNYFKMYGYITAAHALAFSKDLKLAHYTKINPRHTFWAQMVATLISAFACTALFNFLLGFKNICTNDATFNMTCPGTNTFFTASVFWGSYGPLKLFGPEGHYKTLLIGFPVGLVLPFITFVLTRKVKSKFVRSLHPVAMTYGALSWAPYNMSHQLPGVIMTYISWVIIKPRFLAFWARYNYVLYSAFVTGVAISAIVVFFALQVPEVSLTWWGNTVPYTGCDHKGCVRMNVPEIGYFGPAPGTFK</sequence>
<evidence type="ECO:0000256" key="2">
    <source>
        <dbReference type="ARBA" id="ARBA00008807"/>
    </source>
</evidence>
<evidence type="ECO:0000256" key="1">
    <source>
        <dbReference type="ARBA" id="ARBA00004141"/>
    </source>
</evidence>
<dbReference type="EMBL" id="BTCM01000002">
    <property type="protein sequence ID" value="GMK55614.1"/>
    <property type="molecule type" value="Genomic_DNA"/>
</dbReference>
<feature type="transmembrane region" description="Helical" evidence="10">
    <location>
        <begin position="562"/>
        <end position="583"/>
    </location>
</feature>
<evidence type="ECO:0000256" key="8">
    <source>
        <dbReference type="ARBA" id="ARBA00023136"/>
    </source>
</evidence>
<comment type="subcellular location">
    <subcellularLocation>
        <location evidence="1">Membrane</location>
        <topology evidence="1">Multi-pass membrane protein</topology>
    </subcellularLocation>
</comment>
<dbReference type="Proteomes" id="UP001222932">
    <property type="component" value="Unassembled WGS sequence"/>
</dbReference>
<feature type="transmembrane region" description="Helical" evidence="10">
    <location>
        <begin position="417"/>
        <end position="436"/>
    </location>
</feature>
<dbReference type="Pfam" id="PF03169">
    <property type="entry name" value="OPT"/>
    <property type="match status" value="1"/>
</dbReference>
<evidence type="ECO:0008006" key="13">
    <source>
        <dbReference type="Google" id="ProtNLM"/>
    </source>
</evidence>